<organism evidence="1">
    <name type="scientific">uncultured Caudovirales phage</name>
    <dbReference type="NCBI Taxonomy" id="2100421"/>
    <lineage>
        <taxon>Viruses</taxon>
        <taxon>Duplodnaviria</taxon>
        <taxon>Heunggongvirae</taxon>
        <taxon>Uroviricota</taxon>
        <taxon>Caudoviricetes</taxon>
        <taxon>Peduoviridae</taxon>
        <taxon>Maltschvirus</taxon>
        <taxon>Maltschvirus maltsch</taxon>
    </lineage>
</organism>
<name>A0A6J5P9H0_9CAUD</name>
<proteinExistence type="predicted"/>
<dbReference type="SUPFAM" id="SSF48295">
    <property type="entry name" value="TrpR-like"/>
    <property type="match status" value="1"/>
</dbReference>
<protein>
    <submittedName>
        <fullName evidence="1">Winged helix-turn helix</fullName>
    </submittedName>
</protein>
<evidence type="ECO:0000313" key="1">
    <source>
        <dbReference type="EMBL" id="CAB4166051.1"/>
    </source>
</evidence>
<sequence>MGLHEDYGLTDNVRIAAVMTANELGVQEAARIHKVSRQSIYHWRKLIEAGEKE</sequence>
<dbReference type="GO" id="GO:0043565">
    <property type="term" value="F:sequence-specific DNA binding"/>
    <property type="evidence" value="ECO:0007669"/>
    <property type="project" value="InterPro"/>
</dbReference>
<dbReference type="EMBL" id="LR796789">
    <property type="protein sequence ID" value="CAB4166051.1"/>
    <property type="molecule type" value="Genomic_DNA"/>
</dbReference>
<reference evidence="1" key="1">
    <citation type="submission" date="2020-04" db="EMBL/GenBank/DDBJ databases">
        <authorList>
            <person name="Chiriac C."/>
            <person name="Salcher M."/>
            <person name="Ghai R."/>
            <person name="Kavagutti S V."/>
        </authorList>
    </citation>
    <scope>NUCLEOTIDE SEQUENCE</scope>
</reference>
<dbReference type="InterPro" id="IPR010921">
    <property type="entry name" value="Trp_repressor/repl_initiator"/>
</dbReference>
<accession>A0A6J5P9H0</accession>
<gene>
    <name evidence="1" type="ORF">UFOVP847_7</name>
</gene>